<comment type="similarity">
    <text evidence="1">Belongs to the glycosyltransferase 2 family.</text>
</comment>
<sequence length="476" mass="53667">MTDLAWWEAMAVRAAEVTAWIVIVTGLAQILIYLVQLLFAAISLSRRPPVVRSSLLWQRYADRAPPITVLAPAYNEELTIVESVTSLLALHYPEFEVVVINDGSRDGTLQRLIDHFEVEPIDRYHDLTVAHQPIRGLYANPRLPRLLVIDKENGGKSDALNAGINLARAPLFCSIDADSLLESDALLRAVRPFIEDPDRMVAVGGTIRLANGSAIERGRVTDVRLPRNPLALVQVVEYLRAFLMARLGLSQLQVLTVISGAFGLFRRRLALEVGGYSHGTVGEDMELVIKLHRHMRELRRPYRIDFIPEPVCWTEAPEDLAVLGRQRARWQRGSLETFAKHRDMLFNPRYGRVGFLAFGQVLVVDVLGPVIEVLGYFLIPLLWAAGLLSIDYLLAFLAVTFTFGIFISVATLILEEVELRRFARARDLAVLTFVAVVENLGYRQISNVWRVRGLWQFLRKHQGWGQMTRKGFQSAS</sequence>
<dbReference type="InterPro" id="IPR001173">
    <property type="entry name" value="Glyco_trans_2-like"/>
</dbReference>
<keyword evidence="4" id="KW-0812">Transmembrane</keyword>
<keyword evidence="2" id="KW-0328">Glycosyltransferase</keyword>
<dbReference type="PANTHER" id="PTHR43630">
    <property type="entry name" value="POLY-BETA-1,6-N-ACETYL-D-GLUCOSAMINE SYNTHASE"/>
    <property type="match status" value="1"/>
</dbReference>
<evidence type="ECO:0000256" key="1">
    <source>
        <dbReference type="ARBA" id="ARBA00006739"/>
    </source>
</evidence>
<feature type="domain" description="Glycosyltransferase 2-like" evidence="5">
    <location>
        <begin position="68"/>
        <end position="270"/>
    </location>
</feature>
<organism evidence="6 7">
    <name type="scientific">Sphingomonas astaxanthinifaciens DSM 22298</name>
    <dbReference type="NCBI Taxonomy" id="1123267"/>
    <lineage>
        <taxon>Bacteria</taxon>
        <taxon>Pseudomonadati</taxon>
        <taxon>Pseudomonadota</taxon>
        <taxon>Alphaproteobacteria</taxon>
        <taxon>Sphingomonadales</taxon>
        <taxon>Sphingomonadaceae</taxon>
        <taxon>Sphingomonas</taxon>
    </lineage>
</organism>
<feature type="transmembrane region" description="Helical" evidence="4">
    <location>
        <begin position="20"/>
        <end position="44"/>
    </location>
</feature>
<protein>
    <submittedName>
        <fullName evidence="6">Glycosyl transferase family 2</fullName>
    </submittedName>
</protein>
<gene>
    <name evidence="6" type="ORF">GCM10007925_24030</name>
</gene>
<evidence type="ECO:0000256" key="3">
    <source>
        <dbReference type="ARBA" id="ARBA00022679"/>
    </source>
</evidence>
<dbReference type="Proteomes" id="UP001156703">
    <property type="component" value="Unassembled WGS sequence"/>
</dbReference>
<evidence type="ECO:0000256" key="4">
    <source>
        <dbReference type="SAM" id="Phobius"/>
    </source>
</evidence>
<keyword evidence="3 6" id="KW-0808">Transferase</keyword>
<dbReference type="PANTHER" id="PTHR43630:SF1">
    <property type="entry name" value="POLY-BETA-1,6-N-ACETYL-D-GLUCOSAMINE SYNTHASE"/>
    <property type="match status" value="1"/>
</dbReference>
<evidence type="ECO:0000313" key="7">
    <source>
        <dbReference type="Proteomes" id="UP001156703"/>
    </source>
</evidence>
<dbReference type="GO" id="GO:0016740">
    <property type="term" value="F:transferase activity"/>
    <property type="evidence" value="ECO:0007669"/>
    <property type="project" value="UniProtKB-KW"/>
</dbReference>
<dbReference type="InterPro" id="IPR029044">
    <property type="entry name" value="Nucleotide-diphossugar_trans"/>
</dbReference>
<keyword evidence="4" id="KW-1133">Transmembrane helix</keyword>
<name>A0ABQ5ZD14_9SPHN</name>
<dbReference type="Gene3D" id="3.90.550.10">
    <property type="entry name" value="Spore Coat Polysaccharide Biosynthesis Protein SpsA, Chain A"/>
    <property type="match status" value="1"/>
</dbReference>
<dbReference type="Pfam" id="PF00535">
    <property type="entry name" value="Glycos_transf_2"/>
    <property type="match status" value="1"/>
</dbReference>
<evidence type="ECO:0000313" key="6">
    <source>
        <dbReference type="EMBL" id="GLR48684.1"/>
    </source>
</evidence>
<evidence type="ECO:0000259" key="5">
    <source>
        <dbReference type="Pfam" id="PF00535"/>
    </source>
</evidence>
<comment type="caution">
    <text evidence="6">The sequence shown here is derived from an EMBL/GenBank/DDBJ whole genome shotgun (WGS) entry which is preliminary data.</text>
</comment>
<dbReference type="EMBL" id="BSOO01000035">
    <property type="protein sequence ID" value="GLR48684.1"/>
    <property type="molecule type" value="Genomic_DNA"/>
</dbReference>
<keyword evidence="4" id="KW-0472">Membrane</keyword>
<feature type="transmembrane region" description="Helical" evidence="4">
    <location>
        <begin position="392"/>
        <end position="414"/>
    </location>
</feature>
<feature type="transmembrane region" description="Helical" evidence="4">
    <location>
        <begin position="353"/>
        <end position="386"/>
    </location>
</feature>
<keyword evidence="7" id="KW-1185">Reference proteome</keyword>
<dbReference type="CDD" id="cd06423">
    <property type="entry name" value="CESA_like"/>
    <property type="match status" value="1"/>
</dbReference>
<accession>A0ABQ5ZD14</accession>
<proteinExistence type="inferred from homology"/>
<dbReference type="SUPFAM" id="SSF53448">
    <property type="entry name" value="Nucleotide-diphospho-sugar transferases"/>
    <property type="match status" value="1"/>
</dbReference>
<reference evidence="7" key="1">
    <citation type="journal article" date="2019" name="Int. J. Syst. Evol. Microbiol.">
        <title>The Global Catalogue of Microorganisms (GCM) 10K type strain sequencing project: providing services to taxonomists for standard genome sequencing and annotation.</title>
        <authorList>
            <consortium name="The Broad Institute Genomics Platform"/>
            <consortium name="The Broad Institute Genome Sequencing Center for Infectious Disease"/>
            <person name="Wu L."/>
            <person name="Ma J."/>
        </authorList>
    </citation>
    <scope>NUCLEOTIDE SEQUENCE [LARGE SCALE GENOMIC DNA]</scope>
    <source>
        <strain evidence="7">NBRC 102146</strain>
    </source>
</reference>
<dbReference type="RefSeq" id="WP_029940296.1">
    <property type="nucleotide sequence ID" value="NZ_BSOO01000035.1"/>
</dbReference>
<evidence type="ECO:0000256" key="2">
    <source>
        <dbReference type="ARBA" id="ARBA00022676"/>
    </source>
</evidence>